<dbReference type="InterPro" id="IPR011048">
    <property type="entry name" value="Haem_d1_sf"/>
</dbReference>
<comment type="similarity">
    <text evidence="1">Belongs to the cycloisomerase 2 family.</text>
</comment>
<dbReference type="InterPro" id="IPR050282">
    <property type="entry name" value="Cycloisomerase_2"/>
</dbReference>
<dbReference type="GO" id="GO:0017057">
    <property type="term" value="F:6-phosphogluconolactonase activity"/>
    <property type="evidence" value="ECO:0007669"/>
    <property type="project" value="TreeGrafter"/>
</dbReference>
<name>A0A7H9AT12_9FLAO</name>
<dbReference type="Pfam" id="PF10282">
    <property type="entry name" value="Lactonase"/>
    <property type="match status" value="1"/>
</dbReference>
<evidence type="ECO:0000313" key="3">
    <source>
        <dbReference type="EMBL" id="QLG46335.1"/>
    </source>
</evidence>
<evidence type="ECO:0000256" key="1">
    <source>
        <dbReference type="ARBA" id="ARBA00005564"/>
    </source>
</evidence>
<dbReference type="PROSITE" id="PS51257">
    <property type="entry name" value="PROKAR_LIPOPROTEIN"/>
    <property type="match status" value="1"/>
</dbReference>
<organism evidence="3 4">
    <name type="scientific">Costertonia aggregata</name>
    <dbReference type="NCBI Taxonomy" id="343403"/>
    <lineage>
        <taxon>Bacteria</taxon>
        <taxon>Pseudomonadati</taxon>
        <taxon>Bacteroidota</taxon>
        <taxon>Flavobacteriia</taxon>
        <taxon>Flavobacteriales</taxon>
        <taxon>Flavobacteriaceae</taxon>
        <taxon>Costertonia</taxon>
    </lineage>
</organism>
<dbReference type="GO" id="GO:0006006">
    <property type="term" value="P:glucose metabolic process"/>
    <property type="evidence" value="ECO:0007669"/>
    <property type="project" value="UniProtKB-KW"/>
</dbReference>
<evidence type="ECO:0000256" key="2">
    <source>
        <dbReference type="ARBA" id="ARBA00022526"/>
    </source>
</evidence>
<dbReference type="Proteomes" id="UP000509302">
    <property type="component" value="Chromosome"/>
</dbReference>
<gene>
    <name evidence="3" type="ORF">HYG79_13580</name>
</gene>
<dbReference type="EMBL" id="CP058595">
    <property type="protein sequence ID" value="QLG46335.1"/>
    <property type="molecule type" value="Genomic_DNA"/>
</dbReference>
<dbReference type="AlphaFoldDB" id="A0A7H9AT12"/>
<accession>A0A7H9AT12</accession>
<dbReference type="InterPro" id="IPR015943">
    <property type="entry name" value="WD40/YVTN_repeat-like_dom_sf"/>
</dbReference>
<keyword evidence="2" id="KW-0313">Glucose metabolism</keyword>
<dbReference type="SUPFAM" id="SSF51004">
    <property type="entry name" value="C-terminal (heme d1) domain of cytochrome cd1-nitrite reductase"/>
    <property type="match status" value="1"/>
</dbReference>
<proteinExistence type="inferred from homology"/>
<reference evidence="3 4" key="1">
    <citation type="journal article" date="2006" name="Int. J. Syst. Evol. Microbiol.">
        <title>Costertonia aggregata gen. nov., sp. nov., a mesophilic marine bacterium of the family Flavobacteriaceae, isolated from a mature biofilm.</title>
        <authorList>
            <person name="Kwon K.K."/>
            <person name="Lee Y.K."/>
            <person name="Lee H.K."/>
        </authorList>
    </citation>
    <scope>NUCLEOTIDE SEQUENCE [LARGE SCALE GENOMIC DNA]</scope>
    <source>
        <strain evidence="3 4">KCCM 42265</strain>
    </source>
</reference>
<dbReference type="PANTHER" id="PTHR30344">
    <property type="entry name" value="6-PHOSPHOGLUCONOLACTONASE-RELATED"/>
    <property type="match status" value="1"/>
</dbReference>
<dbReference type="KEGG" id="cagg:HYG79_13580"/>
<dbReference type="Gene3D" id="2.130.10.10">
    <property type="entry name" value="YVTN repeat-like/Quinoprotein amine dehydrogenase"/>
    <property type="match status" value="1"/>
</dbReference>
<keyword evidence="2" id="KW-0119">Carbohydrate metabolism</keyword>
<protein>
    <submittedName>
        <fullName evidence="3">Lactonase family protein</fullName>
    </submittedName>
</protein>
<sequence>MKSVLSLLFFVFMTLSCKRQQKESAVEDIAIEKSEVSRNFYVGTYTDDESEGIYQYALHKDGTLEKIGLSIPSEDPSFLTFSADKRFLLAVSEIDDDGNGKVSSFQVKSDTLILINQKNSGGAHPCHITVNDSGNILVSNYTSGTVGLLHMDDSGLLTGPYFIQKHTGKGTTQRQKVPHAHSSWFVPDSDSKVISIDLGTNQLWFSHLNSKMRTLTPSEPTTMDLPKGAGPRHLSFHPNGKWLYVVNELNSTVSVIEKTKKAYRPIESYSTLPKGFKGESYCADIHISSDGKFLYASNRGDNSIVIYKINAVNGGLTVLGHESVHGEWPRNFSLSPDESHLLVANQYSNNIVSFKRDKKTGLLNYISEVEAPSPVCILF</sequence>
<keyword evidence="4" id="KW-1185">Reference proteome</keyword>
<evidence type="ECO:0000313" key="4">
    <source>
        <dbReference type="Proteomes" id="UP000509302"/>
    </source>
</evidence>
<dbReference type="PANTHER" id="PTHR30344:SF1">
    <property type="entry name" value="6-PHOSPHOGLUCONOLACTONASE"/>
    <property type="match status" value="1"/>
</dbReference>
<dbReference type="RefSeq" id="WP_179242615.1">
    <property type="nucleotide sequence ID" value="NZ_CP058595.1"/>
</dbReference>
<dbReference type="InterPro" id="IPR019405">
    <property type="entry name" value="Lactonase_7-beta_prop"/>
</dbReference>
<dbReference type="GO" id="GO:0005829">
    <property type="term" value="C:cytosol"/>
    <property type="evidence" value="ECO:0007669"/>
    <property type="project" value="TreeGrafter"/>
</dbReference>